<protein>
    <recommendedName>
        <fullName evidence="1">HTH marR-type domain-containing protein</fullName>
    </recommendedName>
</protein>
<dbReference type="EMBL" id="BSNI01000002">
    <property type="protein sequence ID" value="GLQ16482.1"/>
    <property type="molecule type" value="Genomic_DNA"/>
</dbReference>
<dbReference type="InterPro" id="IPR039422">
    <property type="entry name" value="MarR/SlyA-like"/>
</dbReference>
<dbReference type="PRINTS" id="PR00598">
    <property type="entry name" value="HTHMARR"/>
</dbReference>
<reference evidence="2" key="2">
    <citation type="submission" date="2023-01" db="EMBL/GenBank/DDBJ databases">
        <title>Draft genome sequence of Maritalea porphyrae strain NBRC 107169.</title>
        <authorList>
            <person name="Sun Q."/>
            <person name="Mori K."/>
        </authorList>
    </citation>
    <scope>NUCLEOTIDE SEQUENCE</scope>
    <source>
        <strain evidence="2">NBRC 107169</strain>
    </source>
</reference>
<keyword evidence="3" id="KW-1185">Reference proteome</keyword>
<comment type="caution">
    <text evidence="2">The sequence shown here is derived from an EMBL/GenBank/DDBJ whole genome shotgun (WGS) entry which is preliminary data.</text>
</comment>
<dbReference type="SMART" id="SM00347">
    <property type="entry name" value="HTH_MARR"/>
    <property type="match status" value="1"/>
</dbReference>
<dbReference type="PROSITE" id="PS50995">
    <property type="entry name" value="HTH_MARR_2"/>
    <property type="match status" value="1"/>
</dbReference>
<dbReference type="Proteomes" id="UP001161405">
    <property type="component" value="Unassembled WGS sequence"/>
</dbReference>
<organism evidence="2 3">
    <name type="scientific">Maritalea porphyrae</name>
    <dbReference type="NCBI Taxonomy" id="880732"/>
    <lineage>
        <taxon>Bacteria</taxon>
        <taxon>Pseudomonadati</taxon>
        <taxon>Pseudomonadota</taxon>
        <taxon>Alphaproteobacteria</taxon>
        <taxon>Hyphomicrobiales</taxon>
        <taxon>Devosiaceae</taxon>
        <taxon>Maritalea</taxon>
    </lineage>
</organism>
<dbReference type="InterPro" id="IPR000835">
    <property type="entry name" value="HTH_MarR-typ"/>
</dbReference>
<gene>
    <name evidence="2" type="ORF">GCM10007879_07310</name>
</gene>
<dbReference type="Pfam" id="PF01047">
    <property type="entry name" value="MarR"/>
    <property type="match status" value="1"/>
</dbReference>
<dbReference type="Gene3D" id="1.10.10.10">
    <property type="entry name" value="Winged helix-like DNA-binding domain superfamily/Winged helix DNA-binding domain"/>
    <property type="match status" value="1"/>
</dbReference>
<evidence type="ECO:0000259" key="1">
    <source>
        <dbReference type="PROSITE" id="PS50995"/>
    </source>
</evidence>
<dbReference type="RefSeq" id="WP_284362126.1">
    <property type="nucleotide sequence ID" value="NZ_BSNI01000002.1"/>
</dbReference>
<evidence type="ECO:0000313" key="3">
    <source>
        <dbReference type="Proteomes" id="UP001161405"/>
    </source>
</evidence>
<dbReference type="SUPFAM" id="SSF46785">
    <property type="entry name" value="Winged helix' DNA-binding domain"/>
    <property type="match status" value="1"/>
</dbReference>
<dbReference type="InterPro" id="IPR036390">
    <property type="entry name" value="WH_DNA-bd_sf"/>
</dbReference>
<reference evidence="2" key="1">
    <citation type="journal article" date="2014" name="Int. J. Syst. Evol. Microbiol.">
        <title>Complete genome of a new Firmicutes species belonging to the dominant human colonic microbiota ('Ruminococcus bicirculans') reveals two chromosomes and a selective capacity to utilize plant glucans.</title>
        <authorList>
            <consortium name="NISC Comparative Sequencing Program"/>
            <person name="Wegmann U."/>
            <person name="Louis P."/>
            <person name="Goesmann A."/>
            <person name="Henrissat B."/>
            <person name="Duncan S.H."/>
            <person name="Flint H.J."/>
        </authorList>
    </citation>
    <scope>NUCLEOTIDE SEQUENCE</scope>
    <source>
        <strain evidence="2">NBRC 107169</strain>
    </source>
</reference>
<proteinExistence type="predicted"/>
<feature type="domain" description="HTH marR-type" evidence="1">
    <location>
        <begin position="5"/>
        <end position="137"/>
    </location>
</feature>
<sequence length="137" mass="14797">MDQYANSTLFSVINAGKSLEQDLSEALGRIGLSMAKYGALCVLAASAEPLPLSVCARRMTCVRSNITQLMDRLAADGLIEREADPLDRRSVRAKLTSKGAELQLAGDQICSDIESDLAGLFEAQEAKILRSTLHRIS</sequence>
<dbReference type="PANTHER" id="PTHR33164">
    <property type="entry name" value="TRANSCRIPTIONAL REGULATOR, MARR FAMILY"/>
    <property type="match status" value="1"/>
</dbReference>
<name>A0ABQ5UMV8_9HYPH</name>
<evidence type="ECO:0000313" key="2">
    <source>
        <dbReference type="EMBL" id="GLQ16482.1"/>
    </source>
</evidence>
<accession>A0ABQ5UMV8</accession>
<dbReference type="PANTHER" id="PTHR33164:SF43">
    <property type="entry name" value="HTH-TYPE TRANSCRIPTIONAL REPRESSOR YETL"/>
    <property type="match status" value="1"/>
</dbReference>
<dbReference type="InterPro" id="IPR036388">
    <property type="entry name" value="WH-like_DNA-bd_sf"/>
</dbReference>